<dbReference type="RefSeq" id="WP_158203920.1">
    <property type="nucleotide sequence ID" value="NZ_WSZK01000015.1"/>
</dbReference>
<feature type="domain" description="DUF7344" evidence="1">
    <location>
        <begin position="13"/>
        <end position="90"/>
    </location>
</feature>
<protein>
    <recommendedName>
        <fullName evidence="1">DUF7344 domain-containing protein</fullName>
    </recommendedName>
</protein>
<dbReference type="Gene3D" id="1.10.10.10">
    <property type="entry name" value="Winged helix-like DNA-binding domain superfamily/Winged helix DNA-binding domain"/>
    <property type="match status" value="1"/>
</dbReference>
<comment type="caution">
    <text evidence="2">The sequence shown here is derived from an EMBL/GenBank/DDBJ whole genome shotgun (WGS) entry which is preliminary data.</text>
</comment>
<sequence length="120" mass="13754">MESDEHVSVDDIFEGLSHNRRRLALQYFKQYENPIELDDLAERIARWEQTPTAVPAEVEVEAVRTALHRTHLPKLDELGFIEYQSEREAILTNNARITAAMENAIIVVGFLYDEPAGDDD</sequence>
<dbReference type="Pfam" id="PF24035">
    <property type="entry name" value="DUF7344"/>
    <property type="match status" value="1"/>
</dbReference>
<dbReference type="OrthoDB" id="21363at2157"/>
<evidence type="ECO:0000313" key="3">
    <source>
        <dbReference type="Proteomes" id="UP000451471"/>
    </source>
</evidence>
<evidence type="ECO:0000259" key="1">
    <source>
        <dbReference type="Pfam" id="PF24035"/>
    </source>
</evidence>
<dbReference type="Proteomes" id="UP000451471">
    <property type="component" value="Unassembled WGS sequence"/>
</dbReference>
<name>A0A6B0GK62_9EURY</name>
<reference evidence="2 3" key="1">
    <citation type="submission" date="2019-12" db="EMBL/GenBank/DDBJ databases">
        <title>Halocatena pleomorpha gen. nov. sp. nov., an extremely halophilic archaeon of family Halobacteriaceae isolated from saltpan soil.</title>
        <authorList>
            <person name="Pal Y."/>
            <person name="Verma A."/>
            <person name="Krishnamurthi S."/>
            <person name="Kumar P."/>
        </authorList>
    </citation>
    <scope>NUCLEOTIDE SEQUENCE [LARGE SCALE GENOMIC DNA]</scope>
    <source>
        <strain evidence="2 3">JCM 16495</strain>
    </source>
</reference>
<gene>
    <name evidence="2" type="ORF">GQS65_06835</name>
</gene>
<keyword evidence="3" id="KW-1185">Reference proteome</keyword>
<dbReference type="EMBL" id="WSZK01000015">
    <property type="protein sequence ID" value="MWG34207.1"/>
    <property type="molecule type" value="Genomic_DNA"/>
</dbReference>
<dbReference type="AlphaFoldDB" id="A0A6B0GK62"/>
<proteinExistence type="predicted"/>
<organism evidence="2 3">
    <name type="scientific">Halomarina oriensis</name>
    <dbReference type="NCBI Taxonomy" id="671145"/>
    <lineage>
        <taxon>Archaea</taxon>
        <taxon>Methanobacteriati</taxon>
        <taxon>Methanobacteriota</taxon>
        <taxon>Stenosarchaea group</taxon>
        <taxon>Halobacteria</taxon>
        <taxon>Halobacteriales</taxon>
        <taxon>Natronomonadaceae</taxon>
        <taxon>Halomarina</taxon>
    </lineage>
</organism>
<evidence type="ECO:0000313" key="2">
    <source>
        <dbReference type="EMBL" id="MWG34207.1"/>
    </source>
</evidence>
<dbReference type="InterPro" id="IPR036388">
    <property type="entry name" value="WH-like_DNA-bd_sf"/>
</dbReference>
<dbReference type="InterPro" id="IPR055768">
    <property type="entry name" value="DUF7344"/>
</dbReference>
<accession>A0A6B0GK62</accession>